<gene>
    <name evidence="1" type="ORF">CEXT_485361</name>
</gene>
<evidence type="ECO:0000313" key="2">
    <source>
        <dbReference type="Proteomes" id="UP001054945"/>
    </source>
</evidence>
<proteinExistence type="predicted"/>
<dbReference type="EMBL" id="BPLR01000914">
    <property type="protein sequence ID" value="GIY98314.1"/>
    <property type="molecule type" value="Genomic_DNA"/>
</dbReference>
<dbReference type="Proteomes" id="UP001054945">
    <property type="component" value="Unassembled WGS sequence"/>
</dbReference>
<name>A0AAV4XWQ5_CAEEX</name>
<comment type="caution">
    <text evidence="1">The sequence shown here is derived from an EMBL/GenBank/DDBJ whole genome shotgun (WGS) entry which is preliminary data.</text>
</comment>
<reference evidence="1 2" key="1">
    <citation type="submission" date="2021-06" db="EMBL/GenBank/DDBJ databases">
        <title>Caerostris extrusa draft genome.</title>
        <authorList>
            <person name="Kono N."/>
            <person name="Arakawa K."/>
        </authorList>
    </citation>
    <scope>NUCLEOTIDE SEQUENCE [LARGE SCALE GENOMIC DNA]</scope>
</reference>
<keyword evidence="2" id="KW-1185">Reference proteome</keyword>
<dbReference type="AlphaFoldDB" id="A0AAV4XWQ5"/>
<accession>A0AAV4XWQ5</accession>
<sequence>MFEADSISVCSPLPQYIGNKHRQHKADLTPRSFDKIPKTQLIIFWRGFKTCSNTRGQNRGSLAQTFLYRTQAEQSCPHRVNNSVKTLFRARLFESEVKRFRREGLKYEFLSDARMQKA</sequence>
<organism evidence="1 2">
    <name type="scientific">Caerostris extrusa</name>
    <name type="common">Bark spider</name>
    <name type="synonym">Caerostris bankana</name>
    <dbReference type="NCBI Taxonomy" id="172846"/>
    <lineage>
        <taxon>Eukaryota</taxon>
        <taxon>Metazoa</taxon>
        <taxon>Ecdysozoa</taxon>
        <taxon>Arthropoda</taxon>
        <taxon>Chelicerata</taxon>
        <taxon>Arachnida</taxon>
        <taxon>Araneae</taxon>
        <taxon>Araneomorphae</taxon>
        <taxon>Entelegynae</taxon>
        <taxon>Araneoidea</taxon>
        <taxon>Araneidae</taxon>
        <taxon>Caerostris</taxon>
    </lineage>
</organism>
<protein>
    <submittedName>
        <fullName evidence="1">Uncharacterized protein</fullName>
    </submittedName>
</protein>
<evidence type="ECO:0000313" key="1">
    <source>
        <dbReference type="EMBL" id="GIY98314.1"/>
    </source>
</evidence>